<dbReference type="Pfam" id="PF14238">
    <property type="entry name" value="DUF4340"/>
    <property type="match status" value="1"/>
</dbReference>
<protein>
    <submittedName>
        <fullName evidence="2">DUF4340 domain-containing protein</fullName>
    </submittedName>
</protein>
<name>A0A6B3N890_9CYAN</name>
<comment type="caution">
    <text evidence="2">The sequence shown here is derived from an EMBL/GenBank/DDBJ whole genome shotgun (WGS) entry which is preliminary data.</text>
</comment>
<feature type="domain" description="DUF4340" evidence="1">
    <location>
        <begin position="74"/>
        <end position="182"/>
    </location>
</feature>
<evidence type="ECO:0000259" key="1">
    <source>
        <dbReference type="Pfam" id="PF14238"/>
    </source>
</evidence>
<dbReference type="AlphaFoldDB" id="A0A6B3N890"/>
<gene>
    <name evidence="2" type="ORF">F6J89_09490</name>
</gene>
<dbReference type="InterPro" id="IPR025641">
    <property type="entry name" value="DUF4340"/>
</dbReference>
<organism evidence="2">
    <name type="scientific">Symploca sp. SIO1C4</name>
    <dbReference type="NCBI Taxonomy" id="2607765"/>
    <lineage>
        <taxon>Bacteria</taxon>
        <taxon>Bacillati</taxon>
        <taxon>Cyanobacteriota</taxon>
        <taxon>Cyanophyceae</taxon>
        <taxon>Coleofasciculales</taxon>
        <taxon>Coleofasciculaceae</taxon>
        <taxon>Symploca</taxon>
    </lineage>
</organism>
<reference evidence="2" key="1">
    <citation type="submission" date="2019-11" db="EMBL/GenBank/DDBJ databases">
        <title>Genomic insights into an expanded diversity of filamentous marine cyanobacteria reveals the extraordinary biosynthetic potential of Moorea and Okeania.</title>
        <authorList>
            <person name="Ferreira Leao T."/>
            <person name="Wang M."/>
            <person name="Moss N."/>
            <person name="Da Silva R."/>
            <person name="Sanders J."/>
            <person name="Nurk S."/>
            <person name="Gurevich A."/>
            <person name="Humphrey G."/>
            <person name="Reher R."/>
            <person name="Zhu Q."/>
            <person name="Belda-Ferre P."/>
            <person name="Glukhov E."/>
            <person name="Rex R."/>
            <person name="Dorrestein P.C."/>
            <person name="Knight R."/>
            <person name="Pevzner P."/>
            <person name="Gerwick W.H."/>
            <person name="Gerwick L."/>
        </authorList>
    </citation>
    <scope>NUCLEOTIDE SEQUENCE</scope>
    <source>
        <strain evidence="2">SIO1C4</strain>
    </source>
</reference>
<sequence length="188" mass="21600">MKLQRTTLLLLVSAILLGGFVYVYEIQGAPKREAAKAKKQQLFSFEEDQIQTLTIYRDQQTWEFERVDKQKSPWQMKQPQDAPASDAAISFLTNLLVNGINSRSFTVSSQQRQEYGLDQPSATVVVELKNQEIHQLILGKPDFNGNSIYAENPQRRTPGKLEVLLVSIDFEYAVNRQQSEWLYQETSK</sequence>
<evidence type="ECO:0000313" key="2">
    <source>
        <dbReference type="EMBL" id="NER27847.1"/>
    </source>
</evidence>
<proteinExistence type="predicted"/>
<dbReference type="EMBL" id="JAAHFQ010000141">
    <property type="protein sequence ID" value="NER27847.1"/>
    <property type="molecule type" value="Genomic_DNA"/>
</dbReference>
<accession>A0A6B3N890</accession>